<dbReference type="Gene3D" id="4.10.240.10">
    <property type="entry name" value="Zn(2)-C6 fungal-type DNA-binding domain"/>
    <property type="match status" value="1"/>
</dbReference>
<proteinExistence type="predicted"/>
<reference evidence="7" key="1">
    <citation type="submission" date="2022-11" db="EMBL/GenBank/DDBJ databases">
        <authorList>
            <person name="Petersen C."/>
        </authorList>
    </citation>
    <scope>NUCLEOTIDE SEQUENCE</scope>
    <source>
        <strain evidence="7">IBT 21917</strain>
    </source>
</reference>
<comment type="caution">
    <text evidence="7">The sequence shown here is derived from an EMBL/GenBank/DDBJ whole genome shotgun (WGS) entry which is preliminary data.</text>
</comment>
<feature type="compositionally biased region" description="Polar residues" evidence="5">
    <location>
        <begin position="598"/>
        <end position="617"/>
    </location>
</feature>
<evidence type="ECO:0000256" key="1">
    <source>
        <dbReference type="ARBA" id="ARBA00023015"/>
    </source>
</evidence>
<dbReference type="PROSITE" id="PS00463">
    <property type="entry name" value="ZN2_CY6_FUNGAL_1"/>
    <property type="match status" value="1"/>
</dbReference>
<reference evidence="7" key="2">
    <citation type="journal article" date="2023" name="IMA Fungus">
        <title>Comparative genomic study of the Penicillium genus elucidates a diverse pangenome and 15 lateral gene transfer events.</title>
        <authorList>
            <person name="Petersen C."/>
            <person name="Sorensen T."/>
            <person name="Nielsen M.R."/>
            <person name="Sondergaard T.E."/>
            <person name="Sorensen J.L."/>
            <person name="Fitzpatrick D.A."/>
            <person name="Frisvad J.C."/>
            <person name="Nielsen K.L."/>
        </authorList>
    </citation>
    <scope>NUCLEOTIDE SEQUENCE</scope>
    <source>
        <strain evidence="7">IBT 21917</strain>
    </source>
</reference>
<name>A0A9W9I184_9EURO</name>
<organism evidence="7 8">
    <name type="scientific">Penicillium capsulatum</name>
    <dbReference type="NCBI Taxonomy" id="69766"/>
    <lineage>
        <taxon>Eukaryota</taxon>
        <taxon>Fungi</taxon>
        <taxon>Dikarya</taxon>
        <taxon>Ascomycota</taxon>
        <taxon>Pezizomycotina</taxon>
        <taxon>Eurotiomycetes</taxon>
        <taxon>Eurotiomycetidae</taxon>
        <taxon>Eurotiales</taxon>
        <taxon>Aspergillaceae</taxon>
        <taxon>Penicillium</taxon>
    </lineage>
</organism>
<dbReference type="PANTHER" id="PTHR47840">
    <property type="entry name" value="ZN(II)2CYS6 TRANSCRIPTION FACTOR (EUROFUNG)-RELATED"/>
    <property type="match status" value="1"/>
</dbReference>
<dbReference type="InterPro" id="IPR036864">
    <property type="entry name" value="Zn2-C6_fun-type_DNA-bd_sf"/>
</dbReference>
<dbReference type="InterPro" id="IPR001138">
    <property type="entry name" value="Zn2Cys6_DnaBD"/>
</dbReference>
<dbReference type="OrthoDB" id="6509908at2759"/>
<dbReference type="PROSITE" id="PS50048">
    <property type="entry name" value="ZN2_CY6_FUNGAL_2"/>
    <property type="match status" value="1"/>
</dbReference>
<gene>
    <name evidence="7" type="ORF">N7492_006873</name>
</gene>
<dbReference type="PANTHER" id="PTHR47840:SF1">
    <property type="entry name" value="ZN(II)2CYS6 TRANSCRIPTION FACTOR (EUROFUNG)"/>
    <property type="match status" value="1"/>
</dbReference>
<keyword evidence="8" id="KW-1185">Reference proteome</keyword>
<evidence type="ECO:0000313" key="8">
    <source>
        <dbReference type="Proteomes" id="UP001146351"/>
    </source>
</evidence>
<dbReference type="GO" id="GO:0000981">
    <property type="term" value="F:DNA-binding transcription factor activity, RNA polymerase II-specific"/>
    <property type="evidence" value="ECO:0007669"/>
    <property type="project" value="InterPro"/>
</dbReference>
<dbReference type="CDD" id="cd12148">
    <property type="entry name" value="fungal_TF_MHR"/>
    <property type="match status" value="1"/>
</dbReference>
<dbReference type="Pfam" id="PF00172">
    <property type="entry name" value="Zn_clus"/>
    <property type="match status" value="1"/>
</dbReference>
<dbReference type="SUPFAM" id="SSF57701">
    <property type="entry name" value="Zn2/Cys6 DNA-binding domain"/>
    <property type="match status" value="1"/>
</dbReference>
<keyword evidence="1" id="KW-0805">Transcription regulation</keyword>
<evidence type="ECO:0000256" key="5">
    <source>
        <dbReference type="SAM" id="MobiDB-lite"/>
    </source>
</evidence>
<keyword evidence="3" id="KW-0804">Transcription</keyword>
<evidence type="ECO:0000256" key="3">
    <source>
        <dbReference type="ARBA" id="ARBA00023163"/>
    </source>
</evidence>
<accession>A0A9W9I184</accession>
<dbReference type="GO" id="GO:0003677">
    <property type="term" value="F:DNA binding"/>
    <property type="evidence" value="ECO:0007669"/>
    <property type="project" value="UniProtKB-KW"/>
</dbReference>
<evidence type="ECO:0000256" key="2">
    <source>
        <dbReference type="ARBA" id="ARBA00023125"/>
    </source>
</evidence>
<dbReference type="SMART" id="SM00066">
    <property type="entry name" value="GAL4"/>
    <property type="match status" value="1"/>
</dbReference>
<keyword evidence="2" id="KW-0238">DNA-binding</keyword>
<evidence type="ECO:0000313" key="7">
    <source>
        <dbReference type="EMBL" id="KAJ5161481.1"/>
    </source>
</evidence>
<feature type="region of interest" description="Disordered" evidence="5">
    <location>
        <begin position="578"/>
        <end position="643"/>
    </location>
</feature>
<dbReference type="AlphaFoldDB" id="A0A9W9I184"/>
<evidence type="ECO:0000259" key="6">
    <source>
        <dbReference type="PROSITE" id="PS50048"/>
    </source>
</evidence>
<dbReference type="CDD" id="cd00067">
    <property type="entry name" value="GAL4"/>
    <property type="match status" value="1"/>
</dbReference>
<feature type="domain" description="Zn(2)-C6 fungal-type" evidence="6">
    <location>
        <begin position="7"/>
        <end position="38"/>
    </location>
</feature>
<protein>
    <recommendedName>
        <fullName evidence="6">Zn(2)-C6 fungal-type domain-containing protein</fullName>
    </recommendedName>
</protein>
<keyword evidence="4" id="KW-0539">Nucleus</keyword>
<dbReference type="GO" id="GO:0008270">
    <property type="term" value="F:zinc ion binding"/>
    <property type="evidence" value="ECO:0007669"/>
    <property type="project" value="InterPro"/>
</dbReference>
<dbReference type="Proteomes" id="UP001146351">
    <property type="component" value="Unassembled WGS sequence"/>
</dbReference>
<evidence type="ECO:0000256" key="4">
    <source>
        <dbReference type="ARBA" id="ARBA00023242"/>
    </source>
</evidence>
<feature type="compositionally biased region" description="Basic and acidic residues" evidence="5">
    <location>
        <begin position="582"/>
        <end position="595"/>
    </location>
</feature>
<dbReference type="EMBL" id="JAPQKO010000005">
    <property type="protein sequence ID" value="KAJ5161481.1"/>
    <property type="molecule type" value="Genomic_DNA"/>
</dbReference>
<sequence>MRKGTKSCIECRRRKIRCTYKPDRPEACNECRLRGSTCIDQEQGPDVVISGQPERYSLRERVTCLEAVVQDLIKRLDDATADNSIATKHAEANLMPTPVESDKLGPSSDQIGNAPVMQLFDNYHVRRHEDPSNNDQFTNARDTSPKARAAKAELVALLPPLADIFKIMDGSSKFWYIWEENAPEARAAFKSISNKYDNSVAPGDIAKAVICLSLSVMQAPPNFDFNALQKPLAPEEFTTRCTAVVDRWVVRDDEFAATLPGIETQMLLCKHLMQEGRLRKAWLINRRALEFAHLAGMHLSTRSCRPSDPLFERRLRTWCWLAALDRTLSLVLGLPYGVADAFFLPQVENRLKSSKGAEQFMLRIGVINGRMIDHNQNPAEMCLESTVRLDQELMDLWKTLPSSPLGLERGPEERVEHYYGRVAPRFMPQVFRCIIHMPVMLKYLADPRFSYCHRMAIQSAREGLAMYKVLRPLTPFYRCKVIDFLSFTMGMLLIVHLIGHSKESSGHSKAQDQSDWQLVGEVAEILRQASDSSSSVASEAAHIIGEIFNSRDKGQTWSATTTCKVTVPYFGTITVGGGSKCSRPESRDQDADRPDSFMPTSSTEQIPTLIYTPSTLDSGAASDPHADHLDHPPLSGANYSLPREDPAISNFPGLESNRFTGLYDDFGQYTMWPNPNMDLGLEQGWNLNWCN</sequence>